<proteinExistence type="predicted"/>
<name>A0A7K1V5V4_9NOCA</name>
<sequence length="177" mass="19259">MTDDRPADAFVSVHGGAFQVYDKALEESMSALIASILGRPEIYCFAGDWRGVQYLLPDRESSSAADAVVEMFDASSMRCESLTTFGKLMAAVHTGQIAKAVGATEFERWRADHDAAELAPGTCVSPRRYAFLGGDGELSSRPMSVQVHVGLAAKLRWKMQQLGLKPGDRLPADFFQP</sequence>
<protein>
    <submittedName>
        <fullName evidence="1">Uncharacterized protein</fullName>
    </submittedName>
</protein>
<comment type="caution">
    <text evidence="1">The sequence shown here is derived from an EMBL/GenBank/DDBJ whole genome shotgun (WGS) entry which is preliminary data.</text>
</comment>
<reference evidence="1 2" key="1">
    <citation type="submission" date="2019-12" db="EMBL/GenBank/DDBJ databases">
        <title>Nocardia sp. nov. ET3-3 isolated from soil.</title>
        <authorList>
            <person name="Kanchanasin P."/>
            <person name="Tanasupawat S."/>
            <person name="Yuki M."/>
            <person name="Kudo T."/>
        </authorList>
    </citation>
    <scope>NUCLEOTIDE SEQUENCE [LARGE SCALE GENOMIC DNA]</scope>
    <source>
        <strain evidence="1 2">ET3-3</strain>
    </source>
</reference>
<accession>A0A7K1V5V4</accession>
<evidence type="ECO:0000313" key="1">
    <source>
        <dbReference type="EMBL" id="MVU81927.1"/>
    </source>
</evidence>
<keyword evidence="2" id="KW-1185">Reference proteome</keyword>
<organism evidence="1 2">
    <name type="scientific">Nocardia terrae</name>
    <dbReference type="NCBI Taxonomy" id="2675851"/>
    <lineage>
        <taxon>Bacteria</taxon>
        <taxon>Bacillati</taxon>
        <taxon>Actinomycetota</taxon>
        <taxon>Actinomycetes</taxon>
        <taxon>Mycobacteriales</taxon>
        <taxon>Nocardiaceae</taxon>
        <taxon>Nocardia</taxon>
    </lineage>
</organism>
<evidence type="ECO:0000313" key="2">
    <source>
        <dbReference type="Proteomes" id="UP000466794"/>
    </source>
</evidence>
<dbReference type="RefSeq" id="WP_157391494.1">
    <property type="nucleotide sequence ID" value="NZ_WRPP01000007.1"/>
</dbReference>
<gene>
    <name evidence="1" type="ORF">GPX89_32400</name>
</gene>
<dbReference type="EMBL" id="WRPP01000007">
    <property type="protein sequence ID" value="MVU81927.1"/>
    <property type="molecule type" value="Genomic_DNA"/>
</dbReference>
<dbReference type="Proteomes" id="UP000466794">
    <property type="component" value="Unassembled WGS sequence"/>
</dbReference>
<dbReference type="AlphaFoldDB" id="A0A7K1V5V4"/>